<accession>A0A067PD92</accession>
<dbReference type="HOGENOM" id="CLU_1602971_0_0_1"/>
<dbReference type="AlphaFoldDB" id="A0A067PD92"/>
<reference evidence="2" key="1">
    <citation type="journal article" date="2014" name="Proc. Natl. Acad. Sci. U.S.A.">
        <title>Extensive sampling of basidiomycete genomes demonstrates inadequacy of the white-rot/brown-rot paradigm for wood decay fungi.</title>
        <authorList>
            <person name="Riley R."/>
            <person name="Salamov A.A."/>
            <person name="Brown D.W."/>
            <person name="Nagy L.G."/>
            <person name="Floudas D."/>
            <person name="Held B.W."/>
            <person name="Levasseur A."/>
            <person name="Lombard V."/>
            <person name="Morin E."/>
            <person name="Otillar R."/>
            <person name="Lindquist E.A."/>
            <person name="Sun H."/>
            <person name="LaButti K.M."/>
            <person name="Schmutz J."/>
            <person name="Jabbour D."/>
            <person name="Luo H."/>
            <person name="Baker S.E."/>
            <person name="Pisabarro A.G."/>
            <person name="Walton J.D."/>
            <person name="Blanchette R.A."/>
            <person name="Henrissat B."/>
            <person name="Martin F."/>
            <person name="Cullen D."/>
            <person name="Hibbett D.S."/>
            <person name="Grigoriev I.V."/>
        </authorList>
    </citation>
    <scope>NUCLEOTIDE SEQUENCE [LARGE SCALE GENOMIC DNA]</scope>
    <source>
        <strain evidence="2">MUCL 33604</strain>
    </source>
</reference>
<evidence type="ECO:0000313" key="1">
    <source>
        <dbReference type="EMBL" id="KDQ48977.1"/>
    </source>
</evidence>
<sequence length="166" mass="18370">MPRLQACIGFPTQSEIANNLSKIHTTQTLWQDGNPPPHRGYSLMVDEIAVDPWACYDGSRDVILGFPHEDTASYNLTNAKEATVAAISAYDRIHYTAIPILISGTSKKETEGAQAIWIELLIDQYYNIFEPNYGPLDSVASDGDATHRRALFCLLMSTCCQTTTLV</sequence>
<proteinExistence type="predicted"/>
<organism evidence="1 2">
    <name type="scientific">Jaapia argillacea MUCL 33604</name>
    <dbReference type="NCBI Taxonomy" id="933084"/>
    <lineage>
        <taxon>Eukaryota</taxon>
        <taxon>Fungi</taxon>
        <taxon>Dikarya</taxon>
        <taxon>Basidiomycota</taxon>
        <taxon>Agaricomycotina</taxon>
        <taxon>Agaricomycetes</taxon>
        <taxon>Agaricomycetidae</taxon>
        <taxon>Jaapiales</taxon>
        <taxon>Jaapiaceae</taxon>
        <taxon>Jaapia</taxon>
    </lineage>
</organism>
<protein>
    <submittedName>
        <fullName evidence="1">Uncharacterized protein</fullName>
    </submittedName>
</protein>
<dbReference type="EMBL" id="KL197883">
    <property type="protein sequence ID" value="KDQ48977.1"/>
    <property type="molecule type" value="Genomic_DNA"/>
</dbReference>
<dbReference type="OrthoDB" id="3048541at2759"/>
<evidence type="ECO:0000313" key="2">
    <source>
        <dbReference type="Proteomes" id="UP000027265"/>
    </source>
</evidence>
<keyword evidence="2" id="KW-1185">Reference proteome</keyword>
<dbReference type="Proteomes" id="UP000027265">
    <property type="component" value="Unassembled WGS sequence"/>
</dbReference>
<name>A0A067PD92_9AGAM</name>
<gene>
    <name evidence="1" type="ORF">JAAARDRAFT_201256</name>
</gene>
<dbReference type="InParanoid" id="A0A067PD92"/>